<dbReference type="InterPro" id="IPR041685">
    <property type="entry name" value="AAA_GajA/Old/RecF-like"/>
</dbReference>
<dbReference type="EMBL" id="LT607756">
    <property type="protein sequence ID" value="SCG85410.1"/>
    <property type="molecule type" value="Genomic_DNA"/>
</dbReference>
<keyword evidence="1" id="KW-0175">Coiled coil</keyword>
<dbReference type="Pfam" id="PF13175">
    <property type="entry name" value="AAA_15"/>
    <property type="match status" value="1"/>
</dbReference>
<proteinExistence type="predicted"/>
<dbReference type="RefSeq" id="WP_071906576.1">
    <property type="nucleotide sequence ID" value="NZ_LT607756.1"/>
</dbReference>
<organism evidence="3 4">
    <name type="scientific">Methanobacterium congolense</name>
    <dbReference type="NCBI Taxonomy" id="118062"/>
    <lineage>
        <taxon>Archaea</taxon>
        <taxon>Methanobacteriati</taxon>
        <taxon>Methanobacteriota</taxon>
        <taxon>Methanomada group</taxon>
        <taxon>Methanobacteria</taxon>
        <taxon>Methanobacteriales</taxon>
        <taxon>Methanobacteriaceae</taxon>
        <taxon>Methanobacterium</taxon>
    </lineage>
</organism>
<dbReference type="PANTHER" id="PTHR41259">
    <property type="entry name" value="DOUBLE-STRAND BREAK REPAIR RAD50 ATPASE, PUTATIVE-RELATED"/>
    <property type="match status" value="1"/>
</dbReference>
<gene>
    <name evidence="3" type="primary">rad50-1</name>
    <name evidence="3" type="ORF">MCBB_0846</name>
</gene>
<dbReference type="PANTHER" id="PTHR41259:SF1">
    <property type="entry name" value="DOUBLE-STRAND BREAK REPAIR RAD50 ATPASE, PUTATIVE-RELATED"/>
    <property type="match status" value="1"/>
</dbReference>
<evidence type="ECO:0000256" key="1">
    <source>
        <dbReference type="SAM" id="Coils"/>
    </source>
</evidence>
<reference evidence="3 4" key="1">
    <citation type="submission" date="2016-08" db="EMBL/GenBank/DDBJ databases">
        <authorList>
            <person name="Seilhamer J.J."/>
        </authorList>
    </citation>
    <scope>NUCLEOTIDE SEQUENCE [LARGE SCALE GENOMIC DNA]</scope>
    <source>
        <strain evidence="3">Buetzberg</strain>
    </source>
</reference>
<dbReference type="InterPro" id="IPR027417">
    <property type="entry name" value="P-loop_NTPase"/>
</dbReference>
<dbReference type="SUPFAM" id="SSF52540">
    <property type="entry name" value="P-loop containing nucleoside triphosphate hydrolases"/>
    <property type="match status" value="1"/>
</dbReference>
<feature type="domain" description="Endonuclease GajA/Old nuclease/RecF-like AAA" evidence="2">
    <location>
        <begin position="1"/>
        <end position="352"/>
    </location>
</feature>
<dbReference type="STRING" id="118062.MCBB_0846"/>
<dbReference type="PATRIC" id="fig|129848.4.peg.848"/>
<evidence type="ECO:0000259" key="2">
    <source>
        <dbReference type="Pfam" id="PF13175"/>
    </source>
</evidence>
<feature type="coiled-coil region" evidence="1">
    <location>
        <begin position="471"/>
        <end position="527"/>
    </location>
</feature>
<feature type="coiled-coil region" evidence="1">
    <location>
        <begin position="573"/>
        <end position="750"/>
    </location>
</feature>
<sequence>MIVESIILENWKKFRDPVEIQFQDGLNVIHGPNESGKTTLMESLRTILFSKHSSRSKNIKAIIPFDSQLAPQAMVTFRNNGDRYKVTKRFIQPMSALEKWNMNGWERLSEGDAADRAVASITGGELPRTGDTKPQFWGVSQCLWMVQGEPIISDELNSETFSSLQRMIGASIESGEEKRILEVLNERFSEYYTATRKDRKQSPLLKLEESLKEEKEELQKSREKLHRKDELMRNLEDNEFMKNKKTLTLKEAREELSDLQKTIEEARNHKEERERLAGEVENLNTHYNTLKEKINDITHTSEEIDDLESKNDSLEKDKKLQESELLKAESSIKQVKEEVEDLKSTMEEFSEEKTTASIAHSTVLREIQLEDKGSMLKEMNGLKEELESKEEQYRSINAPSRSQLDEIETLKNSIRDTRTKLDAIGLNIHASGELDGSIYLDGEEFTLDREDRKWNAYQSVRIELENGSFEIKSGNEDVKLLKSELEDMEIKCASLTAPYNETELEPLRELLNTKKGLKIRIDQIKKDLAKKGGMDSLVRDVAELEAKIQRNWSKIPDDSPFKNCMDGDKNDLADLLSEKINKIEEKEVFLKDNESKLQSKLKELQDQYTATDKYISQMENRVKSNQEFIEKYRERLRSLEEDGITVDSIEAQQNDISMKLERKERTLKIYQDEMEEKEEKPTKDYSNSENRVTRLEEDVKDLELSHVRMESDLNNLTHDFTDMNILEESINEKEKTLEDMKNDTAAIELLYDLTMHYKENTIVSLTDPIKRIVTDDLEKILGPKYSLEFDNKLKPCSVTPEGREAEALLDALSFGTQEQIWCIFRLALGRLLSKEDRQLVVLDDPLVNTDPLRMHHALDVLEESARDMQVFVVTCDVDKYNALSDARFISMENL</sequence>
<protein>
    <submittedName>
        <fullName evidence="3">Putative DNA double-strand break repair Rad50 ATPase</fullName>
    </submittedName>
</protein>
<accession>A0A1D3L1U2</accession>
<dbReference type="KEGG" id="mcub:MCBB_0846"/>
<feature type="coiled-coil region" evidence="1">
    <location>
        <begin position="204"/>
        <end position="396"/>
    </location>
</feature>
<keyword evidence="4" id="KW-1185">Reference proteome</keyword>
<name>A0A1D3L1U2_9EURY</name>
<dbReference type="Proteomes" id="UP000094707">
    <property type="component" value="Chromosome I"/>
</dbReference>
<evidence type="ECO:0000313" key="3">
    <source>
        <dbReference type="EMBL" id="SCG85410.1"/>
    </source>
</evidence>
<dbReference type="OrthoDB" id="25344at2157"/>
<evidence type="ECO:0000313" key="4">
    <source>
        <dbReference type="Proteomes" id="UP000094707"/>
    </source>
</evidence>
<dbReference type="AlphaFoldDB" id="A0A1D3L1U2"/>
<dbReference type="GeneID" id="30411695"/>
<dbReference type="Gene3D" id="1.10.287.1490">
    <property type="match status" value="1"/>
</dbReference>
<dbReference type="Gene3D" id="3.40.50.300">
    <property type="entry name" value="P-loop containing nucleotide triphosphate hydrolases"/>
    <property type="match status" value="2"/>
</dbReference>